<name>A7ICS4_XANP2</name>
<keyword evidence="2" id="KW-0812">Transmembrane</keyword>
<dbReference type="Proteomes" id="UP000002417">
    <property type="component" value="Chromosome"/>
</dbReference>
<evidence type="ECO:0000256" key="1">
    <source>
        <dbReference type="SAM" id="MobiDB-lite"/>
    </source>
</evidence>
<dbReference type="HOGENOM" id="CLU_699509_0_0_5"/>
<dbReference type="STRING" id="78245.Xaut_0561"/>
<protein>
    <submittedName>
        <fullName evidence="3">Uncharacterized protein</fullName>
    </submittedName>
</protein>
<accession>A7ICS4</accession>
<dbReference type="eggNOG" id="ENOG5032WHE">
    <property type="taxonomic scope" value="Bacteria"/>
</dbReference>
<feature type="region of interest" description="Disordered" evidence="1">
    <location>
        <begin position="381"/>
        <end position="407"/>
    </location>
</feature>
<sequence>MTSFRSWLRRQSPSSGRASQMEISPSVWEMSIIAGGVMAANVSMAVWCVGQQSAANSSMEAHFNYWRLSGERTSTNKRAENDFVEVGVMLESPQLVETVNIYIPANLNIKSVSDCSKYFKNTAICQGIFNMPLRSIAPDVGGPRCIELQHATTNEPFCRVHTFVLDGERIHSSELTITSENEGTLFKISESAVRDTCVDESRPPVPVYFRLRFIIPPSNPFIQTIETPERFFQSGFEEIEYVDFRLNEARTLPDAVERMMKHGRNGSGQVKLTTVAFLTAIPIRSQLSTSSAQFHKFRILENHIWNNYVQEGIPSGMLVYHWKKNDVSEILDFSAFVRIQTRRTGFKILAVYLAIAFLFGVVGNLTASGLQYMLSSSQDTQRHVEESNAQSPRRSAAPTEGAGDAKQ</sequence>
<proteinExistence type="predicted"/>
<reference evidence="3 4" key="1">
    <citation type="submission" date="2007-07" db="EMBL/GenBank/DDBJ databases">
        <title>Complete sequence of chromosome of Xanthobacter autotrophicus Py2.</title>
        <authorList>
            <consortium name="US DOE Joint Genome Institute"/>
            <person name="Copeland A."/>
            <person name="Lucas S."/>
            <person name="Lapidus A."/>
            <person name="Barry K."/>
            <person name="Glavina del Rio T."/>
            <person name="Hammon N."/>
            <person name="Israni S."/>
            <person name="Dalin E."/>
            <person name="Tice H."/>
            <person name="Pitluck S."/>
            <person name="Sims D."/>
            <person name="Brettin T."/>
            <person name="Bruce D."/>
            <person name="Detter J.C."/>
            <person name="Han C."/>
            <person name="Tapia R."/>
            <person name="Brainard J."/>
            <person name="Schmutz J."/>
            <person name="Larimer F."/>
            <person name="Land M."/>
            <person name="Hauser L."/>
            <person name="Kyrpides N."/>
            <person name="Kim E."/>
            <person name="Ensigns S.A."/>
            <person name="Richardson P."/>
        </authorList>
    </citation>
    <scope>NUCLEOTIDE SEQUENCE [LARGE SCALE GENOMIC DNA]</scope>
    <source>
        <strain evidence="4">ATCC BAA-1158 / Py2</strain>
    </source>
</reference>
<feature type="transmembrane region" description="Helical" evidence="2">
    <location>
        <begin position="348"/>
        <end position="367"/>
    </location>
</feature>
<dbReference type="KEGG" id="xau:Xaut_0561"/>
<keyword evidence="2" id="KW-1133">Transmembrane helix</keyword>
<evidence type="ECO:0000313" key="3">
    <source>
        <dbReference type="EMBL" id="ABS65817.1"/>
    </source>
</evidence>
<keyword evidence="2" id="KW-0472">Membrane</keyword>
<organism evidence="3 4">
    <name type="scientific">Xanthobacter autotrophicus (strain ATCC BAA-1158 / Py2)</name>
    <dbReference type="NCBI Taxonomy" id="78245"/>
    <lineage>
        <taxon>Bacteria</taxon>
        <taxon>Pseudomonadati</taxon>
        <taxon>Pseudomonadota</taxon>
        <taxon>Alphaproteobacteria</taxon>
        <taxon>Hyphomicrobiales</taxon>
        <taxon>Xanthobacteraceae</taxon>
        <taxon>Xanthobacter</taxon>
    </lineage>
</organism>
<evidence type="ECO:0000313" key="4">
    <source>
        <dbReference type="Proteomes" id="UP000002417"/>
    </source>
</evidence>
<evidence type="ECO:0000256" key="2">
    <source>
        <dbReference type="SAM" id="Phobius"/>
    </source>
</evidence>
<dbReference type="EMBL" id="CP000781">
    <property type="protein sequence ID" value="ABS65817.1"/>
    <property type="molecule type" value="Genomic_DNA"/>
</dbReference>
<keyword evidence="4" id="KW-1185">Reference proteome</keyword>
<dbReference type="AlphaFoldDB" id="A7ICS4"/>
<gene>
    <name evidence="3" type="ordered locus">Xaut_0561</name>
</gene>